<name>A0A7S3YD93_9EUKA</name>
<proteinExistence type="predicted"/>
<feature type="compositionally biased region" description="Polar residues" evidence="1">
    <location>
        <begin position="32"/>
        <end position="44"/>
    </location>
</feature>
<feature type="compositionally biased region" description="Basic and acidic residues" evidence="1">
    <location>
        <begin position="151"/>
        <end position="173"/>
    </location>
</feature>
<feature type="compositionally biased region" description="Basic and acidic residues" evidence="1">
    <location>
        <begin position="202"/>
        <end position="227"/>
    </location>
</feature>
<feature type="compositionally biased region" description="Polar residues" evidence="1">
    <location>
        <begin position="101"/>
        <end position="115"/>
    </location>
</feature>
<feature type="region of interest" description="Disordered" evidence="1">
    <location>
        <begin position="145"/>
        <end position="227"/>
    </location>
</feature>
<sequence>MLANKKLEHRRRTSVKAEDLQHRSLRAGGTDSGSATQSRHTSPPASILGRRRLVNNDAPILTGSPSLGGRRLLQGGGINAAGEKDEVKKHHEMRRAMIRGQNPQQNEGLSGTPTVQGRELKDGGRNENVIDCTLDFAKIRSTLPKSNNTPLDHEEERDDAHISTMLRDGDMRFRKGVTTRSESKMGDAFRRSFQKMSGALRARSEQDPRKGLEAMENGGKEEEGKSN</sequence>
<dbReference type="EMBL" id="HBIV01004195">
    <property type="protein sequence ID" value="CAE0648263.1"/>
    <property type="molecule type" value="Transcribed_RNA"/>
</dbReference>
<accession>A0A7S3YD93</accession>
<feature type="region of interest" description="Disordered" evidence="1">
    <location>
        <begin position="1"/>
        <end position="72"/>
    </location>
</feature>
<gene>
    <name evidence="2" type="ORF">LGLO00237_LOCUS2930</name>
</gene>
<dbReference type="AlphaFoldDB" id="A0A7S3YD93"/>
<feature type="compositionally biased region" description="Low complexity" evidence="1">
    <location>
        <begin position="61"/>
        <end position="72"/>
    </location>
</feature>
<evidence type="ECO:0000256" key="1">
    <source>
        <dbReference type="SAM" id="MobiDB-lite"/>
    </source>
</evidence>
<protein>
    <submittedName>
        <fullName evidence="2">Uncharacterized protein</fullName>
    </submittedName>
</protein>
<feature type="region of interest" description="Disordered" evidence="1">
    <location>
        <begin position="101"/>
        <end position="126"/>
    </location>
</feature>
<evidence type="ECO:0000313" key="2">
    <source>
        <dbReference type="EMBL" id="CAE0648263.1"/>
    </source>
</evidence>
<reference evidence="2" key="1">
    <citation type="submission" date="2021-01" db="EMBL/GenBank/DDBJ databases">
        <authorList>
            <person name="Corre E."/>
            <person name="Pelletier E."/>
            <person name="Niang G."/>
            <person name="Scheremetjew M."/>
            <person name="Finn R."/>
            <person name="Kale V."/>
            <person name="Holt S."/>
            <person name="Cochrane G."/>
            <person name="Meng A."/>
            <person name="Brown T."/>
            <person name="Cohen L."/>
        </authorList>
    </citation>
    <scope>NUCLEOTIDE SEQUENCE</scope>
    <source>
        <strain evidence="2">CCCM811</strain>
    </source>
</reference>
<organism evidence="2">
    <name type="scientific">Lotharella globosa</name>
    <dbReference type="NCBI Taxonomy" id="91324"/>
    <lineage>
        <taxon>Eukaryota</taxon>
        <taxon>Sar</taxon>
        <taxon>Rhizaria</taxon>
        <taxon>Cercozoa</taxon>
        <taxon>Chlorarachniophyceae</taxon>
        <taxon>Lotharella</taxon>
    </lineage>
</organism>
<feature type="compositionally biased region" description="Basic and acidic residues" evidence="1">
    <location>
        <begin position="181"/>
        <end position="190"/>
    </location>
</feature>